<evidence type="ECO:0000256" key="3">
    <source>
        <dbReference type="ARBA" id="ARBA00019077"/>
    </source>
</evidence>
<dbReference type="EC" id="2.4.99.12" evidence="2 9"/>
<evidence type="ECO:0000256" key="2">
    <source>
        <dbReference type="ARBA" id="ARBA00012621"/>
    </source>
</evidence>
<dbReference type="PANTHER" id="PTHR42755:SF1">
    <property type="entry name" value="3-DEOXY-D-MANNO-OCTULOSONIC ACID TRANSFERASE, MITOCHONDRIAL-RELATED"/>
    <property type="match status" value="1"/>
</dbReference>
<dbReference type="EMBL" id="JAAAWO010000009">
    <property type="protein sequence ID" value="NDW16402.1"/>
    <property type="molecule type" value="Genomic_DNA"/>
</dbReference>
<gene>
    <name evidence="11" type="ORF">GTQ48_12835</name>
</gene>
<dbReference type="Proteomes" id="UP000471381">
    <property type="component" value="Unassembled WGS sequence"/>
</dbReference>
<proteinExistence type="inferred from homology"/>
<dbReference type="PANTHER" id="PTHR42755">
    <property type="entry name" value="3-DEOXY-MANNO-OCTULOSONATE CYTIDYLYLTRANSFERASE"/>
    <property type="match status" value="1"/>
</dbReference>
<accession>A0A6N9TIS7</accession>
<evidence type="ECO:0000256" key="9">
    <source>
        <dbReference type="RuleBase" id="RU365103"/>
    </source>
</evidence>
<evidence type="ECO:0000256" key="7">
    <source>
        <dbReference type="PIRSR" id="PIRSR639901-1"/>
    </source>
</evidence>
<keyword evidence="4 9" id="KW-0808">Transferase</keyword>
<dbReference type="Pfam" id="PF04413">
    <property type="entry name" value="Glycos_transf_N"/>
    <property type="match status" value="1"/>
</dbReference>
<evidence type="ECO:0000256" key="8">
    <source>
        <dbReference type="PIRSR" id="PIRSR639901-2"/>
    </source>
</evidence>
<evidence type="ECO:0000256" key="1">
    <source>
        <dbReference type="ARBA" id="ARBA00004713"/>
    </source>
</evidence>
<feature type="transmembrane region" description="Helical" evidence="9">
    <location>
        <begin position="20"/>
        <end position="38"/>
    </location>
</feature>
<comment type="caution">
    <text evidence="11">The sequence shown here is derived from an EMBL/GenBank/DDBJ whole genome shotgun (WGS) entry which is preliminary data.</text>
</comment>
<comment type="function">
    <text evidence="9">Involved in lipopolysaccharide (LPS) biosynthesis. Catalyzes the transfer of 3-deoxy-D-manno-octulosonate (Kdo) residue(s) from CMP-Kdo to lipid IV(A), the tetraacyldisaccharide-1,4'-bisphosphate precursor of lipid A.</text>
</comment>
<dbReference type="GO" id="GO:0009245">
    <property type="term" value="P:lipid A biosynthetic process"/>
    <property type="evidence" value="ECO:0007669"/>
    <property type="project" value="TreeGrafter"/>
</dbReference>
<comment type="subcellular location">
    <subcellularLocation>
        <location evidence="9">Cell membrane</location>
    </subcellularLocation>
</comment>
<keyword evidence="9" id="KW-0472">Membrane</keyword>
<keyword evidence="9" id="KW-1003">Cell membrane</keyword>
<evidence type="ECO:0000313" key="11">
    <source>
        <dbReference type="EMBL" id="NDW16402.1"/>
    </source>
</evidence>
<dbReference type="AlphaFoldDB" id="A0A6N9TIS7"/>
<keyword evidence="9" id="KW-0812">Transmembrane</keyword>
<evidence type="ECO:0000256" key="6">
    <source>
        <dbReference type="ARBA" id="ARBA00049183"/>
    </source>
</evidence>
<feature type="active site" description="Proton acceptor" evidence="7">
    <location>
        <position position="77"/>
    </location>
</feature>
<feature type="domain" description="3-deoxy-D-manno-octulosonic-acid transferase N-terminal" evidence="10">
    <location>
        <begin position="53"/>
        <end position="228"/>
    </location>
</feature>
<reference evidence="11 12" key="1">
    <citation type="submission" date="2020-01" db="EMBL/GenBank/DDBJ databases">
        <title>Genomes of bacteria type strains.</title>
        <authorList>
            <person name="Chen J."/>
            <person name="Zhu S."/>
            <person name="Yang J."/>
        </authorList>
    </citation>
    <scope>NUCLEOTIDE SEQUENCE [LARGE SCALE GENOMIC DNA]</scope>
    <source>
        <strain evidence="11 12">LMG 24078</strain>
    </source>
</reference>
<comment type="catalytic activity">
    <reaction evidence="6 9">
        <text>lipid IVA (E. coli) + CMP-3-deoxy-beta-D-manno-octulosonate = alpha-Kdo-(2-&gt;6)-lipid IVA (E. coli) + CMP + H(+)</text>
        <dbReference type="Rhea" id="RHEA:28066"/>
        <dbReference type="ChEBI" id="CHEBI:15378"/>
        <dbReference type="ChEBI" id="CHEBI:58603"/>
        <dbReference type="ChEBI" id="CHEBI:60364"/>
        <dbReference type="ChEBI" id="CHEBI:60377"/>
        <dbReference type="ChEBI" id="CHEBI:85987"/>
        <dbReference type="EC" id="2.4.99.12"/>
    </reaction>
</comment>
<dbReference type="RefSeq" id="WP_163107034.1">
    <property type="nucleotide sequence ID" value="NZ_JAAAWO010000009.1"/>
</dbReference>
<dbReference type="Gene3D" id="3.40.50.11720">
    <property type="entry name" value="3-Deoxy-D-manno-octulosonic-acid transferase, N-terminal domain"/>
    <property type="match status" value="1"/>
</dbReference>
<protein>
    <recommendedName>
        <fullName evidence="3 9">3-deoxy-D-manno-octulosonic acid transferase</fullName>
        <shortName evidence="9">Kdo transferase</shortName>
        <ecNumber evidence="2 9">2.4.99.12</ecNumber>
    </recommendedName>
    <alternativeName>
        <fullName evidence="5 9">Lipid IV(A) 3-deoxy-D-manno-octulosonic acid transferase</fullName>
    </alternativeName>
</protein>
<name>A0A6N9TIS7_9ALTE</name>
<dbReference type="GO" id="GO:0043842">
    <property type="term" value="F:Kdo transferase activity"/>
    <property type="evidence" value="ECO:0007669"/>
    <property type="project" value="UniProtKB-EC"/>
</dbReference>
<keyword evidence="9" id="KW-1133">Transmembrane helix</keyword>
<sequence length="435" mass="48054">MSAEKRDCGKPTLVDELYRWLYSFLLLLLIPLAIAKLASRKRDQHSLYQHGKFERFGIVPTPTSHNGYLIHCVSVGEVVAASCVIKQLLIDEPHTSITVTTTTSTGSARVRDIFGDKVNHCYLPFDVSLCMAMMLKRIQPKAVLVTEVELWPNMVHMCWKRKVPVVVINARMTDRSARRYQKISRVFQPMLNKVSHVCAQGEGDYRNYLALGLPEQKLTLTNNIKFDQAASVSTASARFMGLENHNGPVLVAGSTHAPEEEAMIEAVKRLWKTHPTLVLIIVPRHPERFDTVAELLESHDIAFTRSSLANTFDINSPVILLDEMGRLNHAYSVGTIAFVGGSIADRGGHNALEPAAFSLPILMGPNTYNNPVICQHLIDRGALKIVSNAQEVAQTCGTWLSSQETRQKAGNAGSLVLSENSGALHKTLSCLAHSI</sequence>
<dbReference type="GO" id="GO:0005886">
    <property type="term" value="C:plasma membrane"/>
    <property type="evidence" value="ECO:0007669"/>
    <property type="project" value="UniProtKB-SubCell"/>
</dbReference>
<feature type="site" description="Transition state stabilizer" evidence="8">
    <location>
        <position position="147"/>
    </location>
</feature>
<evidence type="ECO:0000256" key="4">
    <source>
        <dbReference type="ARBA" id="ARBA00022679"/>
    </source>
</evidence>
<dbReference type="InterPro" id="IPR038107">
    <property type="entry name" value="Glycos_transf_N_sf"/>
</dbReference>
<dbReference type="UniPathway" id="UPA00958"/>
<evidence type="ECO:0000256" key="5">
    <source>
        <dbReference type="ARBA" id="ARBA00031445"/>
    </source>
</evidence>
<dbReference type="SUPFAM" id="SSF53756">
    <property type="entry name" value="UDP-Glycosyltransferase/glycogen phosphorylase"/>
    <property type="match status" value="1"/>
</dbReference>
<dbReference type="GO" id="GO:0009244">
    <property type="term" value="P:lipopolysaccharide core region biosynthetic process"/>
    <property type="evidence" value="ECO:0007669"/>
    <property type="project" value="UniProtKB-UniRule"/>
</dbReference>
<organism evidence="11 12">
    <name type="scientific">Alteromonas genovensis</name>
    <dbReference type="NCBI Taxonomy" id="471225"/>
    <lineage>
        <taxon>Bacteria</taxon>
        <taxon>Pseudomonadati</taxon>
        <taxon>Pseudomonadota</taxon>
        <taxon>Gammaproteobacteria</taxon>
        <taxon>Alteromonadales</taxon>
        <taxon>Alteromonadaceae</taxon>
        <taxon>Alteromonas/Salinimonas group</taxon>
        <taxon>Alteromonas</taxon>
    </lineage>
</organism>
<dbReference type="Gene3D" id="3.40.50.2000">
    <property type="entry name" value="Glycogen Phosphorylase B"/>
    <property type="match status" value="1"/>
</dbReference>
<dbReference type="InterPro" id="IPR039901">
    <property type="entry name" value="Kdotransferase"/>
</dbReference>
<feature type="site" description="Transition state stabilizer" evidence="8">
    <location>
        <position position="225"/>
    </location>
</feature>
<keyword evidence="12" id="KW-1185">Reference proteome</keyword>
<comment type="similarity">
    <text evidence="9">Belongs to the glycosyltransferase group 1 family.</text>
</comment>
<keyword evidence="9" id="KW-0448">Lipopolysaccharide biosynthesis</keyword>
<evidence type="ECO:0000259" key="10">
    <source>
        <dbReference type="Pfam" id="PF04413"/>
    </source>
</evidence>
<dbReference type="InterPro" id="IPR007507">
    <property type="entry name" value="Glycos_transf_N"/>
</dbReference>
<comment type="pathway">
    <text evidence="1 9">Bacterial outer membrane biogenesis; LPS core biosynthesis.</text>
</comment>
<evidence type="ECO:0000313" key="12">
    <source>
        <dbReference type="Proteomes" id="UP000471381"/>
    </source>
</evidence>